<organism evidence="3 4">
    <name type="scientific">Emericellopsis atlantica</name>
    <dbReference type="NCBI Taxonomy" id="2614577"/>
    <lineage>
        <taxon>Eukaryota</taxon>
        <taxon>Fungi</taxon>
        <taxon>Dikarya</taxon>
        <taxon>Ascomycota</taxon>
        <taxon>Pezizomycotina</taxon>
        <taxon>Sordariomycetes</taxon>
        <taxon>Hypocreomycetidae</taxon>
        <taxon>Hypocreales</taxon>
        <taxon>Bionectriaceae</taxon>
        <taxon>Emericellopsis</taxon>
    </lineage>
</organism>
<protein>
    <submittedName>
        <fullName evidence="3">Uncharacterized protein</fullName>
    </submittedName>
</protein>
<evidence type="ECO:0000313" key="4">
    <source>
        <dbReference type="Proteomes" id="UP000887229"/>
    </source>
</evidence>
<reference evidence="3" key="1">
    <citation type="journal article" date="2021" name="IMA Fungus">
        <title>Genomic characterization of three marine fungi, including Emericellopsis atlantica sp. nov. with signatures of a generalist lifestyle and marine biomass degradation.</title>
        <authorList>
            <person name="Hagestad O.C."/>
            <person name="Hou L."/>
            <person name="Andersen J.H."/>
            <person name="Hansen E.H."/>
            <person name="Altermark B."/>
            <person name="Li C."/>
            <person name="Kuhnert E."/>
            <person name="Cox R.J."/>
            <person name="Crous P.W."/>
            <person name="Spatafora J.W."/>
            <person name="Lail K."/>
            <person name="Amirebrahimi M."/>
            <person name="Lipzen A."/>
            <person name="Pangilinan J."/>
            <person name="Andreopoulos W."/>
            <person name="Hayes R.D."/>
            <person name="Ng V."/>
            <person name="Grigoriev I.V."/>
            <person name="Jackson S.A."/>
            <person name="Sutton T.D.S."/>
            <person name="Dobson A.D.W."/>
            <person name="Rama T."/>
        </authorList>
    </citation>
    <scope>NUCLEOTIDE SEQUENCE</scope>
    <source>
        <strain evidence="3">TS7</strain>
    </source>
</reference>
<dbReference type="GeneID" id="70293251"/>
<keyword evidence="2" id="KW-1133">Transmembrane helix</keyword>
<feature type="transmembrane region" description="Helical" evidence="2">
    <location>
        <begin position="6"/>
        <end position="26"/>
    </location>
</feature>
<comment type="caution">
    <text evidence="3">The sequence shown here is derived from an EMBL/GenBank/DDBJ whole genome shotgun (WGS) entry which is preliminary data.</text>
</comment>
<evidence type="ECO:0000313" key="3">
    <source>
        <dbReference type="EMBL" id="KAG9252675.1"/>
    </source>
</evidence>
<feature type="compositionally biased region" description="Pro residues" evidence="1">
    <location>
        <begin position="38"/>
        <end position="57"/>
    </location>
</feature>
<feature type="compositionally biased region" description="Polar residues" evidence="1">
    <location>
        <begin position="115"/>
        <end position="126"/>
    </location>
</feature>
<name>A0A9P8CN43_9HYPO</name>
<dbReference type="Proteomes" id="UP000887229">
    <property type="component" value="Unassembled WGS sequence"/>
</dbReference>
<feature type="region of interest" description="Disordered" evidence="1">
    <location>
        <begin position="37"/>
        <end position="65"/>
    </location>
</feature>
<accession>A0A9P8CN43</accession>
<dbReference type="EMBL" id="MU251261">
    <property type="protein sequence ID" value="KAG9252675.1"/>
    <property type="molecule type" value="Genomic_DNA"/>
</dbReference>
<dbReference type="AlphaFoldDB" id="A0A9P8CN43"/>
<dbReference type="RefSeq" id="XP_046116599.1">
    <property type="nucleotide sequence ID" value="XM_046262348.1"/>
</dbReference>
<feature type="region of interest" description="Disordered" evidence="1">
    <location>
        <begin position="115"/>
        <end position="136"/>
    </location>
</feature>
<keyword evidence="2" id="KW-0812">Transmembrane</keyword>
<keyword evidence="2" id="KW-0472">Membrane</keyword>
<sequence length="153" mass="16695">MAFCDYWNCVWVVIGGSVTIYLVRLLDRLGLAIRDRFFPPPPPPPPRRRPPPPPPVSQPASQSSELKDVLEAIRTQTEDLGRRIDAVESRSSEASTQLAEEISTLSGCVQALSEASRQSSSMTDSQGPFGEPAGHWTAEFRFRPTAGADSVGQ</sequence>
<evidence type="ECO:0000256" key="1">
    <source>
        <dbReference type="SAM" id="MobiDB-lite"/>
    </source>
</evidence>
<evidence type="ECO:0000256" key="2">
    <source>
        <dbReference type="SAM" id="Phobius"/>
    </source>
</evidence>
<keyword evidence="4" id="KW-1185">Reference proteome</keyword>
<gene>
    <name evidence="3" type="ORF">F5Z01DRAFT_638177</name>
</gene>
<proteinExistence type="predicted"/>